<keyword evidence="3" id="KW-0378">Hydrolase</keyword>
<dbReference type="GO" id="GO:0046677">
    <property type="term" value="P:response to antibiotic"/>
    <property type="evidence" value="ECO:0007669"/>
    <property type="project" value="InterPro"/>
</dbReference>
<feature type="region of interest" description="Disordered" evidence="1">
    <location>
        <begin position="68"/>
        <end position="92"/>
    </location>
</feature>
<gene>
    <name evidence="3" type="ORF">FE633_14190</name>
</gene>
<dbReference type="Proteomes" id="UP000305906">
    <property type="component" value="Unassembled WGS sequence"/>
</dbReference>
<sequence length="335" mass="34211">MDPQRARRPRACPSRRKPLLYAAVASVVLVSATGGGTANVRARAHGTTGLVSSSAASSADADADVGADVGASAPASDASRTPEAAVESVAAVPTPTVDRDALLAGTMDSVTVEDGAKVSVAVVDLDSGESSAYGDGTFETASIVKVDILAALLLRAQDADRELTAREKANATVMIKNSDNASATALWNEIGRAEGLAAANERLGLSETEGGNGPLWGLTQTTAADQLTLLGQVFGDESELSEASRTYLRGLMEDIAVDQQWGVSAAGSEFALKNGWLPRSTTGLWVINSIGRVTADGHAYLVAALSNGNSTMAKGVSLVESAAKAAVSSLRNPEV</sequence>
<reference evidence="3 4" key="1">
    <citation type="submission" date="2019-05" db="EMBL/GenBank/DDBJ databases">
        <title>Streptomyces sp. NEAU-C151, a novel actinomycete isolated from soil.</title>
        <authorList>
            <person name="Han L."/>
            <person name="Jiang H."/>
        </authorList>
    </citation>
    <scope>NUCLEOTIDE SEQUENCE [LARGE SCALE GENOMIC DNA]</scope>
    <source>
        <strain evidence="3 4">NEAU-C151</strain>
    </source>
</reference>
<feature type="domain" description="Beta-lactamase class A catalytic" evidence="2">
    <location>
        <begin position="171"/>
        <end position="305"/>
    </location>
</feature>
<dbReference type="InterPro" id="IPR045155">
    <property type="entry name" value="Beta-lactam_cat"/>
</dbReference>
<evidence type="ECO:0000313" key="4">
    <source>
        <dbReference type="Proteomes" id="UP000305906"/>
    </source>
</evidence>
<dbReference type="PANTHER" id="PTHR35333">
    <property type="entry name" value="BETA-LACTAMASE"/>
    <property type="match status" value="1"/>
</dbReference>
<dbReference type="EMBL" id="VBZC01000013">
    <property type="protein sequence ID" value="TLS45558.1"/>
    <property type="molecule type" value="Genomic_DNA"/>
</dbReference>
<accession>A0A5R9FW25</accession>
<dbReference type="Gene3D" id="3.40.710.10">
    <property type="entry name" value="DD-peptidase/beta-lactamase superfamily"/>
    <property type="match status" value="1"/>
</dbReference>
<dbReference type="PANTHER" id="PTHR35333:SF3">
    <property type="entry name" value="BETA-LACTAMASE-TYPE TRANSPEPTIDASE FOLD CONTAINING PROTEIN"/>
    <property type="match status" value="1"/>
</dbReference>
<dbReference type="InterPro" id="IPR000871">
    <property type="entry name" value="Beta-lactam_class-A"/>
</dbReference>
<evidence type="ECO:0000313" key="3">
    <source>
        <dbReference type="EMBL" id="TLS45558.1"/>
    </source>
</evidence>
<proteinExistence type="predicted"/>
<comment type="caution">
    <text evidence="3">The sequence shown here is derived from an EMBL/GenBank/DDBJ whole genome shotgun (WGS) entry which is preliminary data.</text>
</comment>
<dbReference type="GO" id="GO:0008800">
    <property type="term" value="F:beta-lactamase activity"/>
    <property type="evidence" value="ECO:0007669"/>
    <property type="project" value="InterPro"/>
</dbReference>
<dbReference type="Pfam" id="PF13354">
    <property type="entry name" value="Beta-lactamase2"/>
    <property type="match status" value="1"/>
</dbReference>
<name>A0A5R9FW25_9ACTN</name>
<evidence type="ECO:0000259" key="2">
    <source>
        <dbReference type="Pfam" id="PF13354"/>
    </source>
</evidence>
<dbReference type="InterPro" id="IPR012338">
    <property type="entry name" value="Beta-lactam/transpept-like"/>
</dbReference>
<dbReference type="RefSeq" id="WP_138045498.1">
    <property type="nucleotide sequence ID" value="NZ_VBZC01000013.1"/>
</dbReference>
<dbReference type="AlphaFoldDB" id="A0A5R9FW25"/>
<dbReference type="GO" id="GO:0030655">
    <property type="term" value="P:beta-lactam antibiotic catabolic process"/>
    <property type="evidence" value="ECO:0007669"/>
    <property type="project" value="InterPro"/>
</dbReference>
<evidence type="ECO:0000256" key="1">
    <source>
        <dbReference type="SAM" id="MobiDB-lite"/>
    </source>
</evidence>
<protein>
    <submittedName>
        <fullName evidence="3">Serine hydrolase</fullName>
    </submittedName>
</protein>
<keyword evidence="4" id="KW-1185">Reference proteome</keyword>
<dbReference type="SUPFAM" id="SSF56601">
    <property type="entry name" value="beta-lactamase/transpeptidase-like"/>
    <property type="match status" value="1"/>
</dbReference>
<organism evidence="3 4">
    <name type="scientific">Streptomyces montanus</name>
    <dbReference type="NCBI Taxonomy" id="2580423"/>
    <lineage>
        <taxon>Bacteria</taxon>
        <taxon>Bacillati</taxon>
        <taxon>Actinomycetota</taxon>
        <taxon>Actinomycetes</taxon>
        <taxon>Kitasatosporales</taxon>
        <taxon>Streptomycetaceae</taxon>
        <taxon>Streptomyces</taxon>
    </lineage>
</organism>